<dbReference type="Pfam" id="PF07715">
    <property type="entry name" value="Plug"/>
    <property type="match status" value="1"/>
</dbReference>
<keyword evidence="4" id="KW-0732">Signal</keyword>
<dbReference type="InterPro" id="IPR036942">
    <property type="entry name" value="Beta-barrel_TonB_sf"/>
</dbReference>
<dbReference type="GO" id="GO:0009279">
    <property type="term" value="C:cell outer membrane"/>
    <property type="evidence" value="ECO:0007669"/>
    <property type="project" value="UniProtKB-SubCell"/>
</dbReference>
<name>A0A381Z0N3_9ZZZZ</name>
<comment type="subcellular location">
    <subcellularLocation>
        <location evidence="1">Cell outer membrane</location>
        <topology evidence="1">Multi-pass membrane protein</topology>
    </subcellularLocation>
</comment>
<keyword evidence="7" id="KW-0998">Cell outer membrane</keyword>
<dbReference type="InterPro" id="IPR037066">
    <property type="entry name" value="Plug_dom_sf"/>
</dbReference>
<dbReference type="SUPFAM" id="SSF56935">
    <property type="entry name" value="Porins"/>
    <property type="match status" value="1"/>
</dbReference>
<dbReference type="InterPro" id="IPR008969">
    <property type="entry name" value="CarboxyPept-like_regulatory"/>
</dbReference>
<dbReference type="PANTHER" id="PTHR30069:SF29">
    <property type="entry name" value="HEMOGLOBIN AND HEMOGLOBIN-HAPTOGLOBIN-BINDING PROTEIN 1-RELATED"/>
    <property type="match status" value="1"/>
</dbReference>
<evidence type="ECO:0000256" key="4">
    <source>
        <dbReference type="ARBA" id="ARBA00022729"/>
    </source>
</evidence>
<dbReference type="EMBL" id="UINC01019468">
    <property type="protein sequence ID" value="SVA82432.1"/>
    <property type="molecule type" value="Genomic_DNA"/>
</dbReference>
<dbReference type="Gene3D" id="2.40.170.20">
    <property type="entry name" value="TonB-dependent receptor, beta-barrel domain"/>
    <property type="match status" value="1"/>
</dbReference>
<dbReference type="InterPro" id="IPR039426">
    <property type="entry name" value="TonB-dep_rcpt-like"/>
</dbReference>
<reference evidence="9" key="1">
    <citation type="submission" date="2018-05" db="EMBL/GenBank/DDBJ databases">
        <authorList>
            <person name="Lanie J.A."/>
            <person name="Ng W.-L."/>
            <person name="Kazmierczak K.M."/>
            <person name="Andrzejewski T.M."/>
            <person name="Davidsen T.M."/>
            <person name="Wayne K.J."/>
            <person name="Tettelin H."/>
            <person name="Glass J.I."/>
            <person name="Rusch D."/>
            <person name="Podicherti R."/>
            <person name="Tsui H.-C.T."/>
            <person name="Winkler M.E."/>
        </authorList>
    </citation>
    <scope>NUCLEOTIDE SEQUENCE</scope>
</reference>
<dbReference type="PANTHER" id="PTHR30069">
    <property type="entry name" value="TONB-DEPENDENT OUTER MEMBRANE RECEPTOR"/>
    <property type="match status" value="1"/>
</dbReference>
<organism evidence="9">
    <name type="scientific">marine metagenome</name>
    <dbReference type="NCBI Taxonomy" id="408172"/>
    <lineage>
        <taxon>unclassified sequences</taxon>
        <taxon>metagenomes</taxon>
        <taxon>ecological metagenomes</taxon>
    </lineage>
</organism>
<evidence type="ECO:0000259" key="8">
    <source>
        <dbReference type="Pfam" id="PF07715"/>
    </source>
</evidence>
<dbReference type="InterPro" id="IPR010917">
    <property type="entry name" value="TonB_rcpt_CS"/>
</dbReference>
<dbReference type="GO" id="GO:0015344">
    <property type="term" value="F:siderophore uptake transmembrane transporter activity"/>
    <property type="evidence" value="ECO:0007669"/>
    <property type="project" value="TreeGrafter"/>
</dbReference>
<evidence type="ECO:0000313" key="9">
    <source>
        <dbReference type="EMBL" id="SVA82432.1"/>
    </source>
</evidence>
<dbReference type="PROSITE" id="PS01156">
    <property type="entry name" value="TONB_DEPENDENT_REC_2"/>
    <property type="match status" value="1"/>
</dbReference>
<proteinExistence type="predicted"/>
<dbReference type="SUPFAM" id="SSF49464">
    <property type="entry name" value="Carboxypeptidase regulatory domain-like"/>
    <property type="match status" value="1"/>
</dbReference>
<dbReference type="AlphaFoldDB" id="A0A381Z0N3"/>
<evidence type="ECO:0000256" key="5">
    <source>
        <dbReference type="ARBA" id="ARBA00023077"/>
    </source>
</evidence>
<dbReference type="Gene3D" id="2.60.40.1120">
    <property type="entry name" value="Carboxypeptidase-like, regulatory domain"/>
    <property type="match status" value="1"/>
</dbReference>
<dbReference type="Gene3D" id="2.170.130.10">
    <property type="entry name" value="TonB-dependent receptor, plug domain"/>
    <property type="match status" value="1"/>
</dbReference>
<keyword evidence="6" id="KW-0472">Membrane</keyword>
<evidence type="ECO:0000256" key="1">
    <source>
        <dbReference type="ARBA" id="ARBA00004571"/>
    </source>
</evidence>
<accession>A0A381Z0N3</accession>
<evidence type="ECO:0000256" key="2">
    <source>
        <dbReference type="ARBA" id="ARBA00022448"/>
    </source>
</evidence>
<feature type="domain" description="TonB-dependent receptor plug" evidence="8">
    <location>
        <begin position="130"/>
        <end position="238"/>
    </location>
</feature>
<evidence type="ECO:0000256" key="3">
    <source>
        <dbReference type="ARBA" id="ARBA00022692"/>
    </source>
</evidence>
<dbReference type="InterPro" id="IPR012910">
    <property type="entry name" value="Plug_dom"/>
</dbReference>
<keyword evidence="5" id="KW-0798">TonB box</keyword>
<gene>
    <name evidence="9" type="ORF">METZ01_LOCUS135286</name>
</gene>
<keyword evidence="2" id="KW-0813">Transport</keyword>
<sequence>MKNRLLLLTFILSIPIAIIAQEEAVVEEAVWGEIGILAGMVTDASSGAALAGANVVVEGTDLGAAADVSGSYLIEKLPTGSYTITASMIGYKSSSESVTIGTGTAVVNFSLSSAVLKMSGLEVLASRAGENTPVAFSNVTKADMEFRLGSQDIPMALNTTPSVYATMGGGGAGDARINVRGFNQRNVAVMINGVPQNDMENGWVYWSNWDGVGDATSSLQMQRGLSAVNLAAPSIGGTMNIITDPAAMESGGKVKQELGAGNFLKTSVNYNTGLINDTYALSATVVRKTGDGVIDKTWTDAWAYYFGASYAANSNNRFELYAIGAPQRHGQNLWRQNAAAYNQEYAKNELDYSEEALDKFAEATHGTGGRFYSQNWNSVSSSYTGKQYYYMYGANVVDRHDPDFLNERENYFHKPLVNLNHFLTINDKMRLSSVLYWSGGSGGGSGTLDQSPGYIWDYSGPSRVFNLDATIAMNRSDKNRKGGDKVAGQSIAILRNSINRQDTYGLISKLNYDMSDAVKLEVGVDWRTAEIEHAREVRDLLGGDYYVETRNKNFPDGYQAGLGDIIHYHNTNTVDWLGFFGQGNFTTDALSAYGMFGLSSITYTHQNFFLVGSPLFEADPISSTQFKVGVLYDLGGALSFLGMIPIIGEVGEQTKVFANFGNVEKVPILDNVIDDNNGTISSDPLNEVFTSMEFGLKLRSDDGSLSSNVNYYNTQWKDRNQVKYVNAGSSDGADAMVFLTGVNQNHSGFEVEASAQFNSMFRLNGSVSYGIWKFDGDASGDYKEYTDTTTNVTNYTYALDGLYVGDQPQASLVLAPTFTPTDGLKIQAIYGFHALHYAEWSPGDREISSGSDPDRDQVWKTPKYSKLDLHAYYDLPGSIAAGGKDITIQAFVHVFNALDAIYVQDASDNSSYNGFRHNDNDIGHHAMSAELFLGTPRYFNAGLTFRF</sequence>
<protein>
    <recommendedName>
        <fullName evidence="8">TonB-dependent receptor plug domain-containing protein</fullName>
    </recommendedName>
</protein>
<evidence type="ECO:0000256" key="6">
    <source>
        <dbReference type="ARBA" id="ARBA00023136"/>
    </source>
</evidence>
<evidence type="ECO:0000256" key="7">
    <source>
        <dbReference type="ARBA" id="ARBA00023237"/>
    </source>
</evidence>
<dbReference type="Pfam" id="PF13715">
    <property type="entry name" value="CarbopepD_reg_2"/>
    <property type="match status" value="1"/>
</dbReference>
<dbReference type="GO" id="GO:0044718">
    <property type="term" value="P:siderophore transmembrane transport"/>
    <property type="evidence" value="ECO:0007669"/>
    <property type="project" value="TreeGrafter"/>
</dbReference>
<keyword evidence="3" id="KW-0812">Transmembrane</keyword>